<proteinExistence type="predicted"/>
<evidence type="ECO:0000259" key="5">
    <source>
        <dbReference type="Pfam" id="PF00931"/>
    </source>
</evidence>
<feature type="domain" description="Disease resistance N-terminal" evidence="6">
    <location>
        <begin position="6"/>
        <end position="88"/>
    </location>
</feature>
<dbReference type="InterPro" id="IPR038005">
    <property type="entry name" value="RX-like_CC"/>
</dbReference>
<dbReference type="Proteomes" id="UP000694251">
    <property type="component" value="Chromosome 1"/>
</dbReference>
<dbReference type="InterPro" id="IPR041118">
    <property type="entry name" value="Rx_N"/>
</dbReference>
<name>A0A8T2HH67_ARASU</name>
<keyword evidence="4" id="KW-0067">ATP-binding</keyword>
<protein>
    <submittedName>
        <fullName evidence="7">NB-ARC</fullName>
    </submittedName>
</protein>
<keyword evidence="8" id="KW-1185">Reference proteome</keyword>
<dbReference type="Pfam" id="PF00931">
    <property type="entry name" value="NB-ARC"/>
    <property type="match status" value="1"/>
</dbReference>
<feature type="domain" description="NB-ARC" evidence="5">
    <location>
        <begin position="167"/>
        <end position="336"/>
    </location>
</feature>
<dbReference type="GO" id="GO:0006952">
    <property type="term" value="P:defense response"/>
    <property type="evidence" value="ECO:0007669"/>
    <property type="project" value="UniProtKB-KW"/>
</dbReference>
<dbReference type="OrthoDB" id="646178at2759"/>
<keyword evidence="2" id="KW-0547">Nucleotide-binding</keyword>
<dbReference type="AlphaFoldDB" id="A0A8T2HH67"/>
<evidence type="ECO:0000313" key="7">
    <source>
        <dbReference type="EMBL" id="KAG7657874.1"/>
    </source>
</evidence>
<evidence type="ECO:0000256" key="3">
    <source>
        <dbReference type="ARBA" id="ARBA00022821"/>
    </source>
</evidence>
<evidence type="ECO:0000256" key="2">
    <source>
        <dbReference type="ARBA" id="ARBA00022741"/>
    </source>
</evidence>
<keyword evidence="3" id="KW-0611">Plant defense</keyword>
<dbReference type="PANTHER" id="PTHR36766:SF40">
    <property type="entry name" value="DISEASE RESISTANCE PROTEIN RGA3"/>
    <property type="match status" value="1"/>
</dbReference>
<evidence type="ECO:0000256" key="4">
    <source>
        <dbReference type="ARBA" id="ARBA00022840"/>
    </source>
</evidence>
<dbReference type="FunFam" id="3.40.50.300:FF:001091">
    <property type="entry name" value="Probable disease resistance protein At1g61300"/>
    <property type="match status" value="1"/>
</dbReference>
<gene>
    <name evidence="7" type="ORF">ISN44_As01g048950</name>
</gene>
<dbReference type="Pfam" id="PF18052">
    <property type="entry name" value="Rx_N"/>
    <property type="match status" value="1"/>
</dbReference>
<dbReference type="GO" id="GO:0043531">
    <property type="term" value="F:ADP binding"/>
    <property type="evidence" value="ECO:0007669"/>
    <property type="project" value="InterPro"/>
</dbReference>
<sequence>MAETLLSFGVEKLWDLLVRESDRFQGVKKQFNELRSDLNKLRCFLEDADAKKHQSAMVSNTVKEVKEIVYDTEDIIETFLRKKQLGRTRGMKKRIKEFACVLPDRRKIAIDMEGLSKRIAKVICDMQSLGVQQVIVNDEYMQSLQERQRNMRQTFSNNNESALVGLEENVKKLVGHLVEVEDSSQVVSITGMGGIGKTTLARQVFNHETVKSHFAQLAWVCVSQQFTRKYVWQTILRKVGPEYIKLEMTEDELQEKLFRLLGTRKALIVLDDIWREEDWDMIEPIFPLGKGWKVLLTSRNEGVALRANPNGFIFKPDCLTPEESWTIFRRIVFPGENTTEGLVLDCDQLKHLNLRIYMPRLPDEQHFPWHLRNISLAECCLKEDPMPILEKLLQLNEVSLSHQSFCGKRMVCSDGGFPQLQKLDLCGLEEWEEWIVEEGSMPRLRKLTIRNDPKLKELPDGLKFITSLKEVHVILNNWDFKKKLSRGGEDYYKVQHIPLVRFL</sequence>
<organism evidence="7 8">
    <name type="scientific">Arabidopsis suecica</name>
    <name type="common">Swedish thale-cress</name>
    <name type="synonym">Cardaminopsis suecica</name>
    <dbReference type="NCBI Taxonomy" id="45249"/>
    <lineage>
        <taxon>Eukaryota</taxon>
        <taxon>Viridiplantae</taxon>
        <taxon>Streptophyta</taxon>
        <taxon>Embryophyta</taxon>
        <taxon>Tracheophyta</taxon>
        <taxon>Spermatophyta</taxon>
        <taxon>Magnoliopsida</taxon>
        <taxon>eudicotyledons</taxon>
        <taxon>Gunneridae</taxon>
        <taxon>Pentapetalae</taxon>
        <taxon>rosids</taxon>
        <taxon>malvids</taxon>
        <taxon>Brassicales</taxon>
        <taxon>Brassicaceae</taxon>
        <taxon>Camelineae</taxon>
        <taxon>Arabidopsis</taxon>
    </lineage>
</organism>
<evidence type="ECO:0000259" key="6">
    <source>
        <dbReference type="Pfam" id="PF18052"/>
    </source>
</evidence>
<dbReference type="InterPro" id="IPR002182">
    <property type="entry name" value="NB-ARC"/>
</dbReference>
<dbReference type="CDD" id="cd14798">
    <property type="entry name" value="RX-CC_like"/>
    <property type="match status" value="1"/>
</dbReference>
<dbReference type="EMBL" id="JAEFBJ010000001">
    <property type="protein sequence ID" value="KAG7657874.1"/>
    <property type="molecule type" value="Genomic_DNA"/>
</dbReference>
<comment type="caution">
    <text evidence="7">The sequence shown here is derived from an EMBL/GenBank/DDBJ whole genome shotgun (WGS) entry which is preliminary data.</text>
</comment>
<keyword evidence="1" id="KW-0677">Repeat</keyword>
<dbReference type="PANTHER" id="PTHR36766">
    <property type="entry name" value="PLANT BROAD-SPECTRUM MILDEW RESISTANCE PROTEIN RPW8"/>
    <property type="match status" value="1"/>
</dbReference>
<evidence type="ECO:0000256" key="1">
    <source>
        <dbReference type="ARBA" id="ARBA00022737"/>
    </source>
</evidence>
<reference evidence="7 8" key="1">
    <citation type="submission" date="2020-12" db="EMBL/GenBank/DDBJ databases">
        <title>Concerted genomic and epigenomic changes stabilize Arabidopsis allopolyploids.</title>
        <authorList>
            <person name="Chen Z."/>
        </authorList>
    </citation>
    <scope>NUCLEOTIDE SEQUENCE [LARGE SCALE GENOMIC DNA]</scope>
    <source>
        <strain evidence="7">As9502</strain>
        <tissue evidence="7">Leaf</tissue>
    </source>
</reference>
<accession>A0A8T2HH67</accession>
<dbReference type="GO" id="GO:0005524">
    <property type="term" value="F:ATP binding"/>
    <property type="evidence" value="ECO:0007669"/>
    <property type="project" value="UniProtKB-KW"/>
</dbReference>
<evidence type="ECO:0000313" key="8">
    <source>
        <dbReference type="Proteomes" id="UP000694251"/>
    </source>
</evidence>